<comment type="cofactor">
    <cofactor evidence="1 11">
        <name>Mg(2+)</name>
        <dbReference type="ChEBI" id="CHEBI:18420"/>
    </cofactor>
</comment>
<dbReference type="RefSeq" id="WP_003355117.1">
    <property type="nucleotide sequence ID" value="NZ_JH414764.1"/>
</dbReference>
<evidence type="ECO:0000313" key="15">
    <source>
        <dbReference type="EMBL" id="EHL74296.1"/>
    </source>
</evidence>
<keyword evidence="3 11" id="KW-0819">tRNA processing</keyword>
<dbReference type="GO" id="GO:0005524">
    <property type="term" value="F:ATP binding"/>
    <property type="evidence" value="ECO:0007669"/>
    <property type="project" value="UniProtKB-UniRule"/>
</dbReference>
<protein>
    <recommendedName>
        <fullName evidence="11">CCA-adding enzyme</fullName>
        <ecNumber evidence="11">2.7.7.72</ecNumber>
    </recommendedName>
    <alternativeName>
        <fullName evidence="11">CCA tRNA nucleotidyltransferase</fullName>
    </alternativeName>
    <alternativeName>
        <fullName evidence="11">tRNA CCA-pyrophosphorylase</fullName>
    </alternativeName>
    <alternativeName>
        <fullName evidence="11">tRNA adenylyl-/cytidylyl- transferase</fullName>
    </alternativeName>
    <alternativeName>
        <fullName evidence="11">tRNA nucleotidyltransferase</fullName>
    </alternativeName>
    <alternativeName>
        <fullName evidence="11">tRNA-NT</fullName>
    </alternativeName>
</protein>
<comment type="similarity">
    <text evidence="11">Belongs to the tRNA nucleotidyltransferase/poly(A) polymerase family. Bacterial CCA-adding enzyme type 3 subfamily.</text>
</comment>
<dbReference type="PANTHER" id="PTHR46173:SF1">
    <property type="entry name" value="CCA TRNA NUCLEOTIDYLTRANSFERASE 1, MITOCHONDRIAL"/>
    <property type="match status" value="1"/>
</dbReference>
<feature type="domain" description="tRNA nucleotidyltransferase/poly(A) polymerase RNA and SrmB- binding" evidence="13">
    <location>
        <begin position="170"/>
        <end position="229"/>
    </location>
</feature>
<feature type="domain" description="CCA-adding enzyme C-terminal" evidence="14">
    <location>
        <begin position="249"/>
        <end position="390"/>
    </location>
</feature>
<gene>
    <name evidence="11" type="primary">cca</name>
    <name evidence="15" type="ORF">HMPREF1015_00057</name>
</gene>
<comment type="subunit">
    <text evidence="11">Homodimer.</text>
</comment>
<keyword evidence="8 11" id="KW-0067">ATP-binding</keyword>
<dbReference type="EC" id="2.7.7.72" evidence="11"/>
<dbReference type="Pfam" id="PF12627">
    <property type="entry name" value="PolyA_pol_RNAbd"/>
    <property type="match status" value="1"/>
</dbReference>
<feature type="binding site" evidence="11">
    <location>
        <position position="161"/>
    </location>
    <ligand>
        <name>ATP</name>
        <dbReference type="ChEBI" id="CHEBI:30616"/>
    </ligand>
</feature>
<name>G9QP40_9BACI</name>
<accession>G9QP40</accession>
<dbReference type="SUPFAM" id="SSF81301">
    <property type="entry name" value="Nucleotidyltransferase"/>
    <property type="match status" value="1"/>
</dbReference>
<keyword evidence="5 11" id="KW-0479">Metal-binding</keyword>
<dbReference type="InterPro" id="IPR050264">
    <property type="entry name" value="Bact_CCA-adding_enz_type3_sf"/>
</dbReference>
<feature type="binding site" evidence="11">
    <location>
        <position position="41"/>
    </location>
    <ligand>
        <name>Mg(2+)</name>
        <dbReference type="ChEBI" id="CHEBI:18420"/>
    </ligand>
</feature>
<evidence type="ECO:0000256" key="11">
    <source>
        <dbReference type="HAMAP-Rule" id="MF_01263"/>
    </source>
</evidence>
<evidence type="ECO:0000256" key="3">
    <source>
        <dbReference type="ARBA" id="ARBA00022694"/>
    </source>
</evidence>
<dbReference type="Gene3D" id="1.10.110.30">
    <property type="match status" value="1"/>
</dbReference>
<evidence type="ECO:0000256" key="2">
    <source>
        <dbReference type="ARBA" id="ARBA00022679"/>
    </source>
</evidence>
<dbReference type="HOGENOM" id="CLU_015961_3_0_9"/>
<evidence type="ECO:0000259" key="13">
    <source>
        <dbReference type="Pfam" id="PF12627"/>
    </source>
</evidence>
<comment type="function">
    <text evidence="11">Catalyzes the addition and repair of the essential 3'-terminal CCA sequence in tRNAs without using a nucleic acid template. Adds these three nucleotides in the order of C, C, and A to the tRNA nucleotide-73, using CTP and ATP as substrates and producing inorganic pyrophosphate. tRNA 3'-terminal CCA addition is required both for tRNA processing and repair. Also involved in tRNA surveillance by mediating tandem CCA addition to generate a CCACCA at the 3' terminus of unstable tRNAs. While stable tRNAs receive only 3'-terminal CCA, unstable tRNAs are marked with CCACCA and rapidly degraded.</text>
</comment>
<dbReference type="InterPro" id="IPR023068">
    <property type="entry name" value="CCA-adding_enz_firmicutes"/>
</dbReference>
<feature type="binding site" evidence="11">
    <location>
        <position position="43"/>
    </location>
    <ligand>
        <name>Mg(2+)</name>
        <dbReference type="ChEBI" id="CHEBI:18420"/>
    </ligand>
</feature>
<evidence type="ECO:0000256" key="1">
    <source>
        <dbReference type="ARBA" id="ARBA00001946"/>
    </source>
</evidence>
<dbReference type="CDD" id="cd05398">
    <property type="entry name" value="NT_ClassII-CCAase"/>
    <property type="match status" value="1"/>
</dbReference>
<dbReference type="SUPFAM" id="SSF81891">
    <property type="entry name" value="Poly A polymerase C-terminal region-like"/>
    <property type="match status" value="1"/>
</dbReference>
<keyword evidence="7 11" id="KW-0692">RNA repair</keyword>
<dbReference type="Gene3D" id="1.10.246.80">
    <property type="match status" value="1"/>
</dbReference>
<comment type="catalytic activity">
    <reaction evidence="11">
        <text>a tRNA precursor + 2 CTP + ATP = a tRNA with a 3' CCA end + 3 diphosphate</text>
        <dbReference type="Rhea" id="RHEA:14433"/>
        <dbReference type="Rhea" id="RHEA-COMP:10465"/>
        <dbReference type="Rhea" id="RHEA-COMP:10468"/>
        <dbReference type="ChEBI" id="CHEBI:30616"/>
        <dbReference type="ChEBI" id="CHEBI:33019"/>
        <dbReference type="ChEBI" id="CHEBI:37563"/>
        <dbReference type="ChEBI" id="CHEBI:74896"/>
        <dbReference type="ChEBI" id="CHEBI:83071"/>
        <dbReference type="EC" id="2.7.7.72"/>
    </reaction>
</comment>
<keyword evidence="4 11" id="KW-0548">Nucleotidyltransferase</keyword>
<dbReference type="Proteomes" id="UP000011747">
    <property type="component" value="Unassembled WGS sequence"/>
</dbReference>
<dbReference type="InterPro" id="IPR043519">
    <property type="entry name" value="NT_sf"/>
</dbReference>
<comment type="miscellaneous">
    <text evidence="11">A single active site specifically recognizes both ATP and CTP and is responsible for their addition.</text>
</comment>
<reference evidence="15 16" key="1">
    <citation type="submission" date="2011-09" db="EMBL/GenBank/DDBJ databases">
        <title>The Genome Sequence of Bacillus smithii 7_3_47FAA.</title>
        <authorList>
            <consortium name="The Broad Institute Genome Sequencing Platform"/>
            <person name="Earl A."/>
            <person name="Ward D."/>
            <person name="Feldgarden M."/>
            <person name="Gevers D."/>
            <person name="Daigneault M."/>
            <person name="Strauss J."/>
            <person name="Allen-Vercoe E."/>
            <person name="Young S.K."/>
            <person name="Zeng Q."/>
            <person name="Gargeya S."/>
            <person name="Fitzgerald M."/>
            <person name="Haas B."/>
            <person name="Abouelleil A."/>
            <person name="Alvarado L."/>
            <person name="Arachchi H.M."/>
            <person name="Berlin A."/>
            <person name="Brown A."/>
            <person name="Chapman S.B."/>
            <person name="Chen Z."/>
            <person name="Dunbar C."/>
            <person name="Freedman E."/>
            <person name="Gearin G."/>
            <person name="Goldberg J."/>
            <person name="Griggs A."/>
            <person name="Gujja S."/>
            <person name="Heiman D."/>
            <person name="Howarth C."/>
            <person name="Larson L."/>
            <person name="Lui A."/>
            <person name="MacDonald P.J.P."/>
            <person name="Montmayeur A."/>
            <person name="Murphy C."/>
            <person name="Neiman D."/>
            <person name="Pearson M."/>
            <person name="Priest M."/>
            <person name="Roberts A."/>
            <person name="Saif S."/>
            <person name="Shea T."/>
            <person name="Shenoy N."/>
            <person name="Sisk P."/>
            <person name="Stolte C."/>
            <person name="Sykes S."/>
            <person name="Wortman J."/>
            <person name="Nusbaum C."/>
            <person name="Birren B."/>
        </authorList>
    </citation>
    <scope>NUCLEOTIDE SEQUENCE [LARGE SCALE GENOMIC DNA]</scope>
    <source>
        <strain evidence="15 16">7_3_47FAA</strain>
    </source>
</reference>
<evidence type="ECO:0000256" key="6">
    <source>
        <dbReference type="ARBA" id="ARBA00022741"/>
    </source>
</evidence>
<evidence type="ECO:0000256" key="4">
    <source>
        <dbReference type="ARBA" id="ARBA00022695"/>
    </source>
</evidence>
<feature type="binding site" evidence="11">
    <location>
        <position position="155"/>
    </location>
    <ligand>
        <name>CTP</name>
        <dbReference type="ChEBI" id="CHEBI:37563"/>
    </ligand>
</feature>
<feature type="binding site" evidence="11">
    <location>
        <position position="158"/>
    </location>
    <ligand>
        <name>ATP</name>
        <dbReference type="ChEBI" id="CHEBI:30616"/>
    </ligand>
</feature>
<evidence type="ECO:0000256" key="5">
    <source>
        <dbReference type="ARBA" id="ARBA00022723"/>
    </source>
</evidence>
<evidence type="ECO:0000256" key="8">
    <source>
        <dbReference type="ARBA" id="ARBA00022840"/>
    </source>
</evidence>
<dbReference type="Pfam" id="PF13735">
    <property type="entry name" value="tRNA_NucTran2_2"/>
    <property type="match status" value="1"/>
</dbReference>
<keyword evidence="6 11" id="KW-0547">Nucleotide-binding</keyword>
<dbReference type="Gene3D" id="3.30.460.10">
    <property type="entry name" value="Beta Polymerase, domain 2"/>
    <property type="match status" value="1"/>
</dbReference>
<feature type="binding site" evidence="11">
    <location>
        <position position="158"/>
    </location>
    <ligand>
        <name>CTP</name>
        <dbReference type="ChEBI" id="CHEBI:37563"/>
    </ligand>
</feature>
<feature type="binding site" evidence="11">
    <location>
        <position position="164"/>
    </location>
    <ligand>
        <name>CTP</name>
        <dbReference type="ChEBI" id="CHEBI:37563"/>
    </ligand>
</feature>
<dbReference type="GO" id="GO:0004810">
    <property type="term" value="F:CCA tRNA nucleotidyltransferase activity"/>
    <property type="evidence" value="ECO:0007669"/>
    <property type="project" value="UniProtKB-UniRule"/>
</dbReference>
<organism evidence="15 16">
    <name type="scientific">Bacillus smithii 7_3_47FAA</name>
    <dbReference type="NCBI Taxonomy" id="665952"/>
    <lineage>
        <taxon>Bacteria</taxon>
        <taxon>Bacillati</taxon>
        <taxon>Bacillota</taxon>
        <taxon>Bacilli</taxon>
        <taxon>Bacillales</taxon>
        <taxon>Bacillaceae</taxon>
        <taxon>Bacillus</taxon>
    </lineage>
</organism>
<dbReference type="GO" id="GO:0042245">
    <property type="term" value="P:RNA repair"/>
    <property type="evidence" value="ECO:0007669"/>
    <property type="project" value="UniProtKB-KW"/>
</dbReference>
<evidence type="ECO:0000259" key="12">
    <source>
        <dbReference type="Pfam" id="PF01743"/>
    </source>
</evidence>
<dbReference type="InterPro" id="IPR032828">
    <property type="entry name" value="PolyA_RNA-bd"/>
</dbReference>
<feature type="binding site" evidence="11">
    <location>
        <position position="28"/>
    </location>
    <ligand>
        <name>CTP</name>
        <dbReference type="ChEBI" id="CHEBI:37563"/>
    </ligand>
</feature>
<dbReference type="InterPro" id="IPR002646">
    <property type="entry name" value="PolA_pol_head_dom"/>
</dbReference>
<dbReference type="HAMAP" id="MF_01263">
    <property type="entry name" value="CCA_bact_type3"/>
    <property type="match status" value="1"/>
</dbReference>
<dbReference type="Gene3D" id="1.20.58.560">
    <property type="match status" value="1"/>
</dbReference>
<sequence length="396" mass="45958">MNDTLFQKAVPLLERLEQAGYEAYFVGGCVRDYYLGRSISDIDIATSALPEEVKEIFPNTVDVGIEHGTVLVLHNGEGYEVTTFRAESDYKDFRRPEKVVFIRSLYEDLKRRDFTMNAMAMDRTGRVVDPFNGKEAIRHRQIVTVGKAEERFSEDALRMMRAARFASQLGFDLEDGVFTAICRNAGLMQHIAVERKRNEFEKLISGRFRKKGLKLLLETGLYIYLPGLESNKKELEKMLTIVCTSLTLQQMWLLIAVLVSGDKPVEFLKAWKLPSKTIKYLLSGLTWMKKRRETPWTQWDVYDAGLSVAVDVEKVHSVLYQDEDMTEQIQTLYENLPIKHRKELSVNGHDLCMWFQKKPGPWLRACLEEIEKAVLDQKTKNEKEKIKEWLKRCNRL</sequence>
<feature type="binding site" evidence="11">
    <location>
        <position position="31"/>
    </location>
    <ligand>
        <name>ATP</name>
        <dbReference type="ChEBI" id="CHEBI:30616"/>
    </ligand>
</feature>
<dbReference type="GO" id="GO:0000049">
    <property type="term" value="F:tRNA binding"/>
    <property type="evidence" value="ECO:0007669"/>
    <property type="project" value="UniProtKB-UniRule"/>
</dbReference>
<feature type="binding site" evidence="11">
    <location>
        <position position="31"/>
    </location>
    <ligand>
        <name>CTP</name>
        <dbReference type="ChEBI" id="CHEBI:37563"/>
    </ligand>
</feature>
<proteinExistence type="inferred from homology"/>
<keyword evidence="10 11" id="KW-0694">RNA-binding</keyword>
<evidence type="ECO:0000313" key="16">
    <source>
        <dbReference type="Proteomes" id="UP000011747"/>
    </source>
</evidence>
<evidence type="ECO:0000256" key="10">
    <source>
        <dbReference type="ARBA" id="ARBA00022884"/>
    </source>
</evidence>
<comment type="caution">
    <text evidence="15">The sequence shown here is derived from an EMBL/GenBank/DDBJ whole genome shotgun (WGS) entry which is preliminary data.</text>
</comment>
<evidence type="ECO:0000256" key="7">
    <source>
        <dbReference type="ARBA" id="ARBA00022800"/>
    </source>
</evidence>
<feature type="binding site" evidence="11">
    <location>
        <position position="112"/>
    </location>
    <ligand>
        <name>CTP</name>
        <dbReference type="ChEBI" id="CHEBI:37563"/>
    </ligand>
</feature>
<dbReference type="GO" id="GO:0001680">
    <property type="term" value="P:tRNA 3'-terminal CCA addition"/>
    <property type="evidence" value="ECO:0007669"/>
    <property type="project" value="UniProtKB-UniRule"/>
</dbReference>
<evidence type="ECO:0000256" key="9">
    <source>
        <dbReference type="ARBA" id="ARBA00022842"/>
    </source>
</evidence>
<dbReference type="NCBIfam" id="NF009814">
    <property type="entry name" value="PRK13299.1"/>
    <property type="match status" value="1"/>
</dbReference>
<dbReference type="PATRIC" id="fig|665952.3.peg.2922"/>
<dbReference type="GO" id="GO:0000287">
    <property type="term" value="F:magnesium ion binding"/>
    <property type="evidence" value="ECO:0007669"/>
    <property type="project" value="UniProtKB-UniRule"/>
</dbReference>
<dbReference type="EMBL" id="ACWF01000149">
    <property type="protein sequence ID" value="EHL74296.1"/>
    <property type="molecule type" value="Genomic_DNA"/>
</dbReference>
<keyword evidence="2 11" id="KW-0808">Transferase</keyword>
<dbReference type="GO" id="GO:0160016">
    <property type="term" value="F:CCACCA tRNA nucleotidyltransferase activity"/>
    <property type="evidence" value="ECO:0007669"/>
    <property type="project" value="RHEA"/>
</dbReference>
<feature type="binding site" evidence="11">
    <location>
        <position position="28"/>
    </location>
    <ligand>
        <name>ATP</name>
        <dbReference type="ChEBI" id="CHEBI:30616"/>
    </ligand>
</feature>
<feature type="binding site" evidence="11">
    <location>
        <position position="161"/>
    </location>
    <ligand>
        <name>CTP</name>
        <dbReference type="ChEBI" id="CHEBI:37563"/>
    </ligand>
</feature>
<keyword evidence="16" id="KW-1185">Reference proteome</keyword>
<feature type="binding site" evidence="11">
    <location>
        <position position="112"/>
    </location>
    <ligand>
        <name>ATP</name>
        <dbReference type="ChEBI" id="CHEBI:30616"/>
    </ligand>
</feature>
<evidence type="ECO:0000259" key="14">
    <source>
        <dbReference type="Pfam" id="PF13735"/>
    </source>
</evidence>
<comment type="catalytic activity">
    <reaction evidence="11">
        <text>a tRNA with a 3' CCA end + 2 CTP + ATP = a tRNA with a 3' CCACCA end + 3 diphosphate</text>
        <dbReference type="Rhea" id="RHEA:76235"/>
        <dbReference type="Rhea" id="RHEA-COMP:10468"/>
        <dbReference type="Rhea" id="RHEA-COMP:18655"/>
        <dbReference type="ChEBI" id="CHEBI:30616"/>
        <dbReference type="ChEBI" id="CHEBI:33019"/>
        <dbReference type="ChEBI" id="CHEBI:37563"/>
        <dbReference type="ChEBI" id="CHEBI:83071"/>
        <dbReference type="ChEBI" id="CHEBI:195187"/>
    </reaction>
</comment>
<dbReference type="AlphaFoldDB" id="G9QP40"/>
<feature type="binding site" evidence="11">
    <location>
        <position position="164"/>
    </location>
    <ligand>
        <name>ATP</name>
        <dbReference type="ChEBI" id="CHEBI:30616"/>
    </ligand>
</feature>
<feature type="domain" description="Poly A polymerase head" evidence="12">
    <location>
        <begin position="23"/>
        <end position="142"/>
    </location>
</feature>
<dbReference type="Pfam" id="PF01743">
    <property type="entry name" value="PolyA_pol"/>
    <property type="match status" value="1"/>
</dbReference>
<dbReference type="PANTHER" id="PTHR46173">
    <property type="entry name" value="CCA TRNA NUCLEOTIDYLTRANSFERASE 1, MITOCHONDRIAL"/>
    <property type="match status" value="1"/>
</dbReference>
<dbReference type="InterPro" id="IPR032810">
    <property type="entry name" value="CCA-adding_enz_C"/>
</dbReference>
<feature type="binding site" evidence="11">
    <location>
        <position position="155"/>
    </location>
    <ligand>
        <name>ATP</name>
        <dbReference type="ChEBI" id="CHEBI:30616"/>
    </ligand>
</feature>
<keyword evidence="9 11" id="KW-0460">Magnesium</keyword>